<feature type="compositionally biased region" description="Basic and acidic residues" evidence="4">
    <location>
        <begin position="97"/>
        <end position="111"/>
    </location>
</feature>
<dbReference type="InterPro" id="IPR001878">
    <property type="entry name" value="Znf_CCHC"/>
</dbReference>
<dbReference type="GO" id="GO:0008270">
    <property type="term" value="F:zinc ion binding"/>
    <property type="evidence" value="ECO:0007669"/>
    <property type="project" value="UniProtKB-KW"/>
</dbReference>
<evidence type="ECO:0000313" key="8">
    <source>
        <dbReference type="Proteomes" id="UP000001514"/>
    </source>
</evidence>
<keyword evidence="8" id="KW-1185">Reference proteome</keyword>
<evidence type="ECO:0000256" key="4">
    <source>
        <dbReference type="SAM" id="MobiDB-lite"/>
    </source>
</evidence>
<keyword evidence="2" id="KW-0862">Zinc</keyword>
<reference evidence="7 8" key="1">
    <citation type="journal article" date="2011" name="Science">
        <title>The Selaginella genome identifies genetic changes associated with the evolution of vascular plants.</title>
        <authorList>
            <person name="Banks J.A."/>
            <person name="Nishiyama T."/>
            <person name="Hasebe M."/>
            <person name="Bowman J.L."/>
            <person name="Gribskov M."/>
            <person name="dePamphilis C."/>
            <person name="Albert V.A."/>
            <person name="Aono N."/>
            <person name="Aoyama T."/>
            <person name="Ambrose B.A."/>
            <person name="Ashton N.W."/>
            <person name="Axtell M.J."/>
            <person name="Barker E."/>
            <person name="Barker M.S."/>
            <person name="Bennetzen J.L."/>
            <person name="Bonawitz N.D."/>
            <person name="Chapple C."/>
            <person name="Cheng C."/>
            <person name="Correa L.G."/>
            <person name="Dacre M."/>
            <person name="DeBarry J."/>
            <person name="Dreyer I."/>
            <person name="Elias M."/>
            <person name="Engstrom E.M."/>
            <person name="Estelle M."/>
            <person name="Feng L."/>
            <person name="Finet C."/>
            <person name="Floyd S.K."/>
            <person name="Frommer W.B."/>
            <person name="Fujita T."/>
            <person name="Gramzow L."/>
            <person name="Gutensohn M."/>
            <person name="Harholt J."/>
            <person name="Hattori M."/>
            <person name="Heyl A."/>
            <person name="Hirai T."/>
            <person name="Hiwatashi Y."/>
            <person name="Ishikawa M."/>
            <person name="Iwata M."/>
            <person name="Karol K.G."/>
            <person name="Koehler B."/>
            <person name="Kolukisaoglu U."/>
            <person name="Kubo M."/>
            <person name="Kurata T."/>
            <person name="Lalonde S."/>
            <person name="Li K."/>
            <person name="Li Y."/>
            <person name="Litt A."/>
            <person name="Lyons E."/>
            <person name="Manning G."/>
            <person name="Maruyama T."/>
            <person name="Michael T.P."/>
            <person name="Mikami K."/>
            <person name="Miyazaki S."/>
            <person name="Morinaga S."/>
            <person name="Murata T."/>
            <person name="Mueller-Roeber B."/>
            <person name="Nelson D.R."/>
            <person name="Obara M."/>
            <person name="Oguri Y."/>
            <person name="Olmstead R.G."/>
            <person name="Onodera N."/>
            <person name="Petersen B.L."/>
            <person name="Pils B."/>
            <person name="Prigge M."/>
            <person name="Rensing S.A."/>
            <person name="Riano-Pachon D.M."/>
            <person name="Roberts A.W."/>
            <person name="Sato Y."/>
            <person name="Scheller H.V."/>
            <person name="Schulz B."/>
            <person name="Schulz C."/>
            <person name="Shakirov E.V."/>
            <person name="Shibagaki N."/>
            <person name="Shinohara N."/>
            <person name="Shippen D.E."/>
            <person name="Soerensen I."/>
            <person name="Sotooka R."/>
            <person name="Sugimoto N."/>
            <person name="Sugita M."/>
            <person name="Sumikawa N."/>
            <person name="Tanurdzic M."/>
            <person name="Theissen G."/>
            <person name="Ulvskov P."/>
            <person name="Wakazuki S."/>
            <person name="Weng J.K."/>
            <person name="Willats W.W."/>
            <person name="Wipf D."/>
            <person name="Wolf P.G."/>
            <person name="Yang L."/>
            <person name="Zimmer A.D."/>
            <person name="Zhu Q."/>
            <person name="Mitros T."/>
            <person name="Hellsten U."/>
            <person name="Loque D."/>
            <person name="Otillar R."/>
            <person name="Salamov A."/>
            <person name="Schmutz J."/>
            <person name="Shapiro H."/>
            <person name="Lindquist E."/>
            <person name="Lucas S."/>
            <person name="Rokhsar D."/>
            <person name="Grigoriev I.V."/>
        </authorList>
    </citation>
    <scope>NUCLEOTIDE SEQUENCE [LARGE SCALE GENOMIC DNA]</scope>
</reference>
<dbReference type="eggNOG" id="KOG0118">
    <property type="taxonomic scope" value="Eukaryota"/>
</dbReference>
<dbReference type="InterPro" id="IPR051106">
    <property type="entry name" value="RNA-bind/splicing_reg"/>
</dbReference>
<dbReference type="HOGENOM" id="CLU_012062_28_1_1"/>
<keyword evidence="2" id="KW-0479">Metal-binding</keyword>
<dbReference type="SUPFAM" id="SSF54928">
    <property type="entry name" value="RNA-binding domain, RBD"/>
    <property type="match status" value="1"/>
</dbReference>
<feature type="domain" description="CCHC-type" evidence="6">
    <location>
        <begin position="123"/>
        <end position="138"/>
    </location>
</feature>
<name>D8RM89_SELML</name>
<evidence type="ECO:0000259" key="5">
    <source>
        <dbReference type="PROSITE" id="PS50102"/>
    </source>
</evidence>
<keyword evidence="2" id="KW-0863">Zinc-finger</keyword>
<evidence type="ECO:0000256" key="1">
    <source>
        <dbReference type="ARBA" id="ARBA00022884"/>
    </source>
</evidence>
<dbReference type="PROSITE" id="PS50102">
    <property type="entry name" value="RRM"/>
    <property type="match status" value="1"/>
</dbReference>
<dbReference type="Gramene" id="EFJ26847">
    <property type="protein sequence ID" value="EFJ26847"/>
    <property type="gene ID" value="SELMODRAFT_172546"/>
</dbReference>
<organism evidence="8">
    <name type="scientific">Selaginella moellendorffii</name>
    <name type="common">Spikemoss</name>
    <dbReference type="NCBI Taxonomy" id="88036"/>
    <lineage>
        <taxon>Eukaryota</taxon>
        <taxon>Viridiplantae</taxon>
        <taxon>Streptophyta</taxon>
        <taxon>Embryophyta</taxon>
        <taxon>Tracheophyta</taxon>
        <taxon>Lycopodiopsida</taxon>
        <taxon>Selaginellales</taxon>
        <taxon>Selaginellaceae</taxon>
        <taxon>Selaginella</taxon>
    </lineage>
</organism>
<dbReference type="InParanoid" id="D8RM89"/>
<dbReference type="InterPro" id="IPR036875">
    <property type="entry name" value="Znf_CCHC_sf"/>
</dbReference>
<dbReference type="OMA" id="GWNTSER"/>
<dbReference type="PANTHER" id="PTHR48028:SF2">
    <property type="entry name" value="GLYCINE-RICH RNA-BINDING PROTEIN RZ1A"/>
    <property type="match status" value="1"/>
</dbReference>
<proteinExistence type="predicted"/>
<feature type="compositionally biased region" description="Gly residues" evidence="4">
    <location>
        <begin position="86"/>
        <end position="96"/>
    </location>
</feature>
<dbReference type="STRING" id="88036.D8RM89"/>
<dbReference type="FunCoup" id="D8RM89">
    <property type="interactions" value="39"/>
</dbReference>
<evidence type="ECO:0000256" key="3">
    <source>
        <dbReference type="PROSITE-ProRule" id="PRU00176"/>
    </source>
</evidence>
<dbReference type="InterPro" id="IPR035979">
    <property type="entry name" value="RBD_domain_sf"/>
</dbReference>
<dbReference type="InterPro" id="IPR000504">
    <property type="entry name" value="RRM_dom"/>
</dbReference>
<evidence type="ECO:0000259" key="6">
    <source>
        <dbReference type="PROSITE" id="PS50158"/>
    </source>
</evidence>
<dbReference type="InterPro" id="IPR012677">
    <property type="entry name" value="Nucleotide-bd_a/b_plait_sf"/>
</dbReference>
<dbReference type="CDD" id="cd21608">
    <property type="entry name" value="RRM2_NsCP33_like"/>
    <property type="match status" value="1"/>
</dbReference>
<evidence type="ECO:0000256" key="2">
    <source>
        <dbReference type="PROSITE-ProRule" id="PRU00047"/>
    </source>
</evidence>
<evidence type="ECO:0000313" key="7">
    <source>
        <dbReference type="EMBL" id="EFJ26847.1"/>
    </source>
</evidence>
<sequence length="173" mass="18778">MKEEFRCFIGGLSWSTTDRSLETAFRPYGSIIEAKVVFDRETNRSRGFGFVTFEDEESMENAIRKMHNQELEGRSITVSKAEPPRSGGGGGGGGGGGRDRGDRYDRDRERGGGGGGGGASGNCFKCGNKGHWARDCPENGGDRYGSRDSGRRSGPYDRPSNRSSNGGSRDDRY</sequence>
<protein>
    <submittedName>
        <fullName evidence="7">Uncharacterized protein</fullName>
    </submittedName>
</protein>
<feature type="compositionally biased region" description="Low complexity" evidence="4">
    <location>
        <begin position="156"/>
        <end position="167"/>
    </location>
</feature>
<dbReference type="SUPFAM" id="SSF57756">
    <property type="entry name" value="Retrovirus zinc finger-like domains"/>
    <property type="match status" value="1"/>
</dbReference>
<dbReference type="InterPro" id="IPR048289">
    <property type="entry name" value="RRM2_NsCP33-like"/>
</dbReference>
<dbReference type="PANTHER" id="PTHR48028">
    <property type="entry name" value="GLYCINE-RICH RNA-BINDING PROTEIN RZ1A"/>
    <property type="match status" value="1"/>
</dbReference>
<dbReference type="SMART" id="SM00360">
    <property type="entry name" value="RRM"/>
    <property type="match status" value="1"/>
</dbReference>
<dbReference type="AlphaFoldDB" id="D8RM89"/>
<dbReference type="PROSITE" id="PS50158">
    <property type="entry name" value="ZF_CCHC"/>
    <property type="match status" value="1"/>
</dbReference>
<dbReference type="SMART" id="SM00343">
    <property type="entry name" value="ZnF_C2HC"/>
    <property type="match status" value="1"/>
</dbReference>
<dbReference type="EMBL" id="GL377583">
    <property type="protein sequence ID" value="EFJ26847.1"/>
    <property type="molecule type" value="Genomic_DNA"/>
</dbReference>
<dbReference type="Proteomes" id="UP000001514">
    <property type="component" value="Unassembled WGS sequence"/>
</dbReference>
<dbReference type="GO" id="GO:0003723">
    <property type="term" value="F:RNA binding"/>
    <property type="evidence" value="ECO:0007669"/>
    <property type="project" value="UniProtKB-UniRule"/>
</dbReference>
<feature type="compositionally biased region" description="Basic and acidic residues" evidence="4">
    <location>
        <begin position="132"/>
        <end position="155"/>
    </location>
</feature>
<dbReference type="KEGG" id="smo:SELMODRAFT_172546"/>
<dbReference type="Pfam" id="PF00076">
    <property type="entry name" value="RRM_1"/>
    <property type="match status" value="1"/>
</dbReference>
<accession>D8RM89</accession>
<dbReference type="Gene3D" id="4.10.60.10">
    <property type="entry name" value="Zinc finger, CCHC-type"/>
    <property type="match status" value="1"/>
</dbReference>
<keyword evidence="1 3" id="KW-0694">RNA-binding</keyword>
<feature type="domain" description="RRM" evidence="5">
    <location>
        <begin position="5"/>
        <end position="83"/>
    </location>
</feature>
<feature type="region of interest" description="Disordered" evidence="4">
    <location>
        <begin position="69"/>
        <end position="173"/>
    </location>
</feature>
<dbReference type="Pfam" id="PF00098">
    <property type="entry name" value="zf-CCHC"/>
    <property type="match status" value="1"/>
</dbReference>
<gene>
    <name evidence="7" type="ORF">SELMODRAFT_172546</name>
</gene>
<dbReference type="Gene3D" id="3.30.70.330">
    <property type="match status" value="1"/>
</dbReference>